<protein>
    <submittedName>
        <fullName evidence="1">Uncharacterized protein</fullName>
    </submittedName>
</protein>
<comment type="caution">
    <text evidence="1">The sequence shown here is derived from an EMBL/GenBank/DDBJ whole genome shotgun (WGS) entry which is preliminary data.</text>
</comment>
<keyword evidence="2" id="KW-1185">Reference proteome</keyword>
<evidence type="ECO:0000313" key="2">
    <source>
        <dbReference type="Proteomes" id="UP000314294"/>
    </source>
</evidence>
<evidence type="ECO:0000313" key="1">
    <source>
        <dbReference type="EMBL" id="TNN47231.1"/>
    </source>
</evidence>
<organism evidence="1 2">
    <name type="scientific">Liparis tanakae</name>
    <name type="common">Tanaka's snailfish</name>
    <dbReference type="NCBI Taxonomy" id="230148"/>
    <lineage>
        <taxon>Eukaryota</taxon>
        <taxon>Metazoa</taxon>
        <taxon>Chordata</taxon>
        <taxon>Craniata</taxon>
        <taxon>Vertebrata</taxon>
        <taxon>Euteleostomi</taxon>
        <taxon>Actinopterygii</taxon>
        <taxon>Neopterygii</taxon>
        <taxon>Teleostei</taxon>
        <taxon>Neoteleostei</taxon>
        <taxon>Acanthomorphata</taxon>
        <taxon>Eupercaria</taxon>
        <taxon>Perciformes</taxon>
        <taxon>Cottioidei</taxon>
        <taxon>Cottales</taxon>
        <taxon>Liparidae</taxon>
        <taxon>Liparis</taxon>
    </lineage>
</organism>
<dbReference type="AlphaFoldDB" id="A0A4Z2G1U7"/>
<dbReference type="Proteomes" id="UP000314294">
    <property type="component" value="Unassembled WGS sequence"/>
</dbReference>
<sequence length="72" mass="8443">MWRKEDEGEEAVGDIKHEGDRGQQFKRVLFKAASPTNRQRRPQQLELLISRVSRWCCRASAGRRIMHYSVSV</sequence>
<accession>A0A4Z2G1U7</accession>
<name>A0A4Z2G1U7_9TELE</name>
<gene>
    <name evidence="1" type="ORF">EYF80_042579</name>
</gene>
<dbReference type="EMBL" id="SRLO01000752">
    <property type="protein sequence ID" value="TNN47231.1"/>
    <property type="molecule type" value="Genomic_DNA"/>
</dbReference>
<proteinExistence type="predicted"/>
<reference evidence="1 2" key="1">
    <citation type="submission" date="2019-03" db="EMBL/GenBank/DDBJ databases">
        <title>First draft genome of Liparis tanakae, snailfish: a comprehensive survey of snailfish specific genes.</title>
        <authorList>
            <person name="Kim W."/>
            <person name="Song I."/>
            <person name="Jeong J.-H."/>
            <person name="Kim D."/>
            <person name="Kim S."/>
            <person name="Ryu S."/>
            <person name="Song J.Y."/>
            <person name="Lee S.K."/>
        </authorList>
    </citation>
    <scope>NUCLEOTIDE SEQUENCE [LARGE SCALE GENOMIC DNA]</scope>
    <source>
        <tissue evidence="1">Muscle</tissue>
    </source>
</reference>